<evidence type="ECO:0000313" key="1">
    <source>
        <dbReference type="EMBL" id="TGY78857.1"/>
    </source>
</evidence>
<protein>
    <submittedName>
        <fullName evidence="1">AAA family ATPase</fullName>
    </submittedName>
</protein>
<dbReference type="EMBL" id="SRYB01000010">
    <property type="protein sequence ID" value="TGY78857.1"/>
    <property type="molecule type" value="Genomic_DNA"/>
</dbReference>
<comment type="caution">
    <text evidence="1">The sequence shown here is derived from an EMBL/GenBank/DDBJ whole genome shotgun (WGS) entry which is preliminary data.</text>
</comment>
<keyword evidence="2" id="KW-1185">Reference proteome</keyword>
<organism evidence="1 2">
    <name type="scientific">Lepagella muris</name>
    <dbReference type="NCBI Taxonomy" id="3032870"/>
    <lineage>
        <taxon>Bacteria</taxon>
        <taxon>Pseudomonadati</taxon>
        <taxon>Bacteroidota</taxon>
        <taxon>Bacteroidia</taxon>
        <taxon>Bacteroidales</taxon>
        <taxon>Muribaculaceae</taxon>
        <taxon>Lepagella</taxon>
    </lineage>
</organism>
<accession>A0AC61RE72</accession>
<gene>
    <name evidence="1" type="ORF">E5331_08625</name>
</gene>
<sequence length="523" mass="60468">MVDHTSEIDKRIRTLINQGESSEVEFKSARGGFPGSFWESYSAFANTNGGTIVLGVVEKNNQFLFDGLTKETIIRYKKNFWDCAHNKGKISICLPRESDVRIEQIDDSYILIFDIPRASYELRPVYISSNPFGNTYRRNHEGDYLCTDAEVRRMFADAEHDRHPQDGRILVGFDLERDIDIESLHQYRQTFASLQPSHPWVGISDIDFLKKLGGYATEYETGKEGFTLAGILMFGKYDSIINNSGDPMYFVDYREKIAIDNPDVRWTNRIYPDGMWEANLYQFYVRVYNRLIQSLPRPFMMKDGVRQEETPAHDAIREALINCIIHQDVNAQGHIIVERTDENLVFMNPGMMLVSKQQYFKGGRSICRNPILQKMFMRLGRAEKAGSGVDKIISGWQYLGLPLPTVVETTRPDYVMLTMQMTKKNQQEKPTRKTNKKNQQEKPTRKTNKQDLRKKQILEFCVAPKSLFEILQHLGLKDRGNLMMVYVTPMIDAGLLKMTEPENPTHRNQMYVTVDVTNKNQQS</sequence>
<dbReference type="Proteomes" id="UP000306319">
    <property type="component" value="Unassembled WGS sequence"/>
</dbReference>
<name>A0AC61RE72_9BACT</name>
<proteinExistence type="predicted"/>
<evidence type="ECO:0000313" key="2">
    <source>
        <dbReference type="Proteomes" id="UP000306319"/>
    </source>
</evidence>
<reference evidence="1" key="1">
    <citation type="submission" date="2019-04" db="EMBL/GenBank/DDBJ databases">
        <title>Microbes associate with the intestines of laboratory mice.</title>
        <authorList>
            <person name="Navarre W."/>
            <person name="Wong E."/>
            <person name="Huang K."/>
            <person name="Tropini C."/>
            <person name="Ng K."/>
            <person name="Yu B."/>
        </authorList>
    </citation>
    <scope>NUCLEOTIDE SEQUENCE</scope>
    <source>
        <strain evidence="1">NM04_E33</strain>
    </source>
</reference>